<dbReference type="Gene3D" id="2.10.10.20">
    <property type="entry name" value="Carbohydrate-binding module superfamily 5/12"/>
    <property type="match status" value="1"/>
</dbReference>
<dbReference type="OrthoDB" id="8356477at2"/>
<dbReference type="EMBL" id="FWXR01000001">
    <property type="protein sequence ID" value="SMC32457.1"/>
    <property type="molecule type" value="Genomic_DNA"/>
</dbReference>
<reference evidence="1 2" key="1">
    <citation type="submission" date="2017-04" db="EMBL/GenBank/DDBJ databases">
        <authorList>
            <person name="Afonso C.L."/>
            <person name="Miller P.J."/>
            <person name="Scott M.A."/>
            <person name="Spackman E."/>
            <person name="Goraichik I."/>
            <person name="Dimitrov K.M."/>
            <person name="Suarez D.L."/>
            <person name="Swayne D.E."/>
        </authorList>
    </citation>
    <scope>NUCLEOTIDE SEQUENCE [LARGE SCALE GENOMIC DNA]</scope>
    <source>
        <strain evidence="1 2">CGMCC 1.10972</strain>
    </source>
</reference>
<evidence type="ECO:0000313" key="2">
    <source>
        <dbReference type="Proteomes" id="UP000192656"/>
    </source>
</evidence>
<gene>
    <name evidence="1" type="ORF">SAMN06297251_10134</name>
</gene>
<name>A0A1W1Y8G9_9HYPH</name>
<dbReference type="RefSeq" id="WP_084407781.1">
    <property type="nucleotide sequence ID" value="NZ_FWXR01000001.1"/>
</dbReference>
<dbReference type="AlphaFoldDB" id="A0A1W1Y8G9"/>
<evidence type="ECO:0000313" key="1">
    <source>
        <dbReference type="EMBL" id="SMC32457.1"/>
    </source>
</evidence>
<sequence>MRLFVAYVRDLDTVFDPAVHCETQNDGFSLELREVEGQYAELTIERRQTGYSILAATAPKCILASWSPTGLPTDAMLFARGRMTEMPSDLFGTRQSLTFLCAPKDIDDRVLALAKDTKSQGPETDLLFSDADPEDPAAYLLGRSEVWHVDAATHAIAAVGEVEGERVLDMTSTALVSGGRVSDGLGEFGRPCKTIRGRLVASWQQTASGSCDIGWAIGAFTTLDPSFANNIGSAIQVLPAAGWSTGDGGVRSDIREISGPRVFFAARYESEHLDRSGVTASKSYSANEGDIVRIEHECDVTLRAWRVEVQSFAMSYDFSQEREEVVYAALDLPIQQTGIEDDEDEVVEYALKDLFSDPTIAEYEPGQEYEKGAVRRYNGEIWRCREAHYSTGFGMRKAASVTGWKSFRTAIVPGGTYWERIEEEWAVYPSMSSFIDAVRGQACVAHMMCRLRKEGLRRLRARRVSLQFRWQDAAHVTRADSVVFPGKWSEVEDRAMIGRVTSKIWTWPERSAPMITLEVGVSFGDGSERGDDESFVDDGYIADGYGASGFSARSGMEWYVDADPVESRVPVNALRTTWSVQSVRKGGQREEQTAAANLLAINGKEIRDAPVIRPTWGVVRMKPLEATDTIRREIDVVGALAGGPQGVLLT</sequence>
<accession>A0A1W1Y8G9</accession>
<dbReference type="Proteomes" id="UP000192656">
    <property type="component" value="Unassembled WGS sequence"/>
</dbReference>
<dbReference type="STRING" id="937218.SAMN06297251_10134"/>
<proteinExistence type="predicted"/>
<protein>
    <submittedName>
        <fullName evidence="1">Uncharacterized protein</fullName>
    </submittedName>
</protein>
<organism evidence="1 2">
    <name type="scientific">Fulvimarina manganoxydans</name>
    <dbReference type="NCBI Taxonomy" id="937218"/>
    <lineage>
        <taxon>Bacteria</taxon>
        <taxon>Pseudomonadati</taxon>
        <taxon>Pseudomonadota</taxon>
        <taxon>Alphaproteobacteria</taxon>
        <taxon>Hyphomicrobiales</taxon>
        <taxon>Aurantimonadaceae</taxon>
        <taxon>Fulvimarina</taxon>
    </lineage>
</organism>
<keyword evidence="2" id="KW-1185">Reference proteome</keyword>